<reference evidence="1" key="1">
    <citation type="submission" date="2023-08" db="EMBL/GenBank/DDBJ databases">
        <title>A de novo genome assembly of Solanum verrucosum Schlechtendal, a Mexican diploid species geographically isolated from the other diploid A-genome species in potato relatives.</title>
        <authorList>
            <person name="Hosaka K."/>
        </authorList>
    </citation>
    <scope>NUCLEOTIDE SEQUENCE</scope>
    <source>
        <tissue evidence="1">Young leaves</tissue>
    </source>
</reference>
<dbReference type="AlphaFoldDB" id="A0AAF0Q5Q4"/>
<name>A0AAF0Q5Q4_SOLVR</name>
<evidence type="ECO:0000313" key="1">
    <source>
        <dbReference type="EMBL" id="WMV16833.1"/>
    </source>
</evidence>
<feature type="non-terminal residue" evidence="1">
    <location>
        <position position="1"/>
    </location>
</feature>
<dbReference type="Proteomes" id="UP001234989">
    <property type="component" value="Chromosome 2"/>
</dbReference>
<sequence length="178" mass="20523">LALAHDLPLQLDDDELGETEVYALIGNDDKQKRTFEAQCMDTGRTGVERIDKVSRTVGKQTGLWLAKAFEVSDNCCNGLPRWAFRRPSFMVTYQVLTRWLMTSLSITQNLKTAYDVISYKHKPRLQTALELLNATKEVEGLLARKDLHNPFRVAIYSTRFEISNLRYKSWAFDNSVRF</sequence>
<keyword evidence="2" id="KW-1185">Reference proteome</keyword>
<gene>
    <name evidence="1" type="ORF">MTR67_010218</name>
</gene>
<dbReference type="EMBL" id="CP133613">
    <property type="protein sequence ID" value="WMV16833.1"/>
    <property type="molecule type" value="Genomic_DNA"/>
</dbReference>
<proteinExistence type="predicted"/>
<evidence type="ECO:0000313" key="2">
    <source>
        <dbReference type="Proteomes" id="UP001234989"/>
    </source>
</evidence>
<organism evidence="1 2">
    <name type="scientific">Solanum verrucosum</name>
    <dbReference type="NCBI Taxonomy" id="315347"/>
    <lineage>
        <taxon>Eukaryota</taxon>
        <taxon>Viridiplantae</taxon>
        <taxon>Streptophyta</taxon>
        <taxon>Embryophyta</taxon>
        <taxon>Tracheophyta</taxon>
        <taxon>Spermatophyta</taxon>
        <taxon>Magnoliopsida</taxon>
        <taxon>eudicotyledons</taxon>
        <taxon>Gunneridae</taxon>
        <taxon>Pentapetalae</taxon>
        <taxon>asterids</taxon>
        <taxon>lamiids</taxon>
        <taxon>Solanales</taxon>
        <taxon>Solanaceae</taxon>
        <taxon>Solanoideae</taxon>
        <taxon>Solaneae</taxon>
        <taxon>Solanum</taxon>
    </lineage>
</organism>
<accession>A0AAF0Q5Q4</accession>
<protein>
    <submittedName>
        <fullName evidence="1">Uncharacterized protein</fullName>
    </submittedName>
</protein>